<reference evidence="2 3" key="1">
    <citation type="journal article" date="2012" name="Environ. Microbiol.">
        <title>The genome of the ammonia-oxidizing Candidatus Nitrososphaera gargensis: insights into metabolic versatility and environmental adaptations.</title>
        <authorList>
            <person name="Spang A."/>
            <person name="Poehlein A."/>
            <person name="Offre P."/>
            <person name="Zumbragel S."/>
            <person name="Haider S."/>
            <person name="Rychlik N."/>
            <person name="Nowka B."/>
            <person name="Schmeisser C."/>
            <person name="Lebedeva E.V."/>
            <person name="Rattei T."/>
            <person name="Bohm C."/>
            <person name="Schmid M."/>
            <person name="Galushko A."/>
            <person name="Hatzenpichler R."/>
            <person name="Weinmaier T."/>
            <person name="Daniel R."/>
            <person name="Schleper C."/>
            <person name="Spieck E."/>
            <person name="Streit W."/>
            <person name="Wagner M."/>
        </authorList>
    </citation>
    <scope>NUCLEOTIDE SEQUENCE [LARGE SCALE GENOMIC DNA]</scope>
    <source>
        <strain evidence="3">Ga9.2</strain>
    </source>
</reference>
<dbReference type="HOGENOM" id="CLU_1700200_0_0_2"/>
<evidence type="ECO:0000313" key="3">
    <source>
        <dbReference type="Proteomes" id="UP000008037"/>
    </source>
</evidence>
<dbReference type="RefSeq" id="WP_015018625.1">
    <property type="nucleotide sequence ID" value="NC_018719.1"/>
</dbReference>
<evidence type="ECO:0000259" key="1">
    <source>
        <dbReference type="Pfam" id="PF00190"/>
    </source>
</evidence>
<dbReference type="GeneID" id="13797406"/>
<dbReference type="InterPro" id="IPR006045">
    <property type="entry name" value="Cupin_1"/>
</dbReference>
<dbReference type="InParanoid" id="K0IGW5"/>
<dbReference type="Pfam" id="PF00190">
    <property type="entry name" value="Cupin_1"/>
    <property type="match status" value="1"/>
</dbReference>
<dbReference type="Gene3D" id="2.60.120.10">
    <property type="entry name" value="Jelly Rolls"/>
    <property type="match status" value="1"/>
</dbReference>
<dbReference type="PANTHER" id="PTHR43698:SF1">
    <property type="entry name" value="BLL4564 PROTEIN"/>
    <property type="match status" value="1"/>
</dbReference>
<feature type="domain" description="Cupin type-1" evidence="1">
    <location>
        <begin position="46"/>
        <end position="124"/>
    </location>
</feature>
<dbReference type="InterPro" id="IPR014710">
    <property type="entry name" value="RmlC-like_jellyroll"/>
</dbReference>
<evidence type="ECO:0000313" key="2">
    <source>
        <dbReference type="EMBL" id="AFU58088.1"/>
    </source>
</evidence>
<sequence>MQKSNIRQIALDQSMLHYFKGRVEIKKMVTDALTKEVETFLVTFIDGARTKLHYHETDQVLIAAEGKGIVVVQTGVKMEDDTAATVKMDDVHYLNEGDFVCVPAYKWHWHGAVKGSNFAHYQIKKPGRTVWLEQ</sequence>
<dbReference type="BioCyc" id="CNIT1237085:G1324-1145-MONOMER"/>
<dbReference type="KEGG" id="nga:Ngar_c11470"/>
<gene>
    <name evidence="2" type="ordered locus">Ngar_c11470</name>
</gene>
<dbReference type="SUPFAM" id="SSF51182">
    <property type="entry name" value="RmlC-like cupins"/>
    <property type="match status" value="1"/>
</dbReference>
<dbReference type="PANTHER" id="PTHR43698">
    <property type="entry name" value="RIBD C-TERMINAL DOMAIN CONTAINING PROTEIN"/>
    <property type="match status" value="1"/>
</dbReference>
<organism evidence="2 3">
    <name type="scientific">Nitrososphaera gargensis (strain Ga9.2)</name>
    <dbReference type="NCBI Taxonomy" id="1237085"/>
    <lineage>
        <taxon>Archaea</taxon>
        <taxon>Nitrososphaerota</taxon>
        <taxon>Nitrososphaeria</taxon>
        <taxon>Nitrososphaerales</taxon>
        <taxon>Nitrososphaeraceae</taxon>
        <taxon>Nitrososphaera</taxon>
    </lineage>
</organism>
<proteinExistence type="predicted"/>
<dbReference type="InterPro" id="IPR011051">
    <property type="entry name" value="RmlC_Cupin_sf"/>
</dbReference>
<protein>
    <recommendedName>
        <fullName evidence="1">Cupin type-1 domain-containing protein</fullName>
    </recommendedName>
</protein>
<dbReference type="STRING" id="1237085.Ngar_c11470"/>
<dbReference type="AlphaFoldDB" id="K0IGW5"/>
<dbReference type="Proteomes" id="UP000008037">
    <property type="component" value="Chromosome"/>
</dbReference>
<name>K0IGW5_NITGG</name>
<accession>K0IGW5</accession>
<dbReference type="EMBL" id="CP002408">
    <property type="protein sequence ID" value="AFU58088.1"/>
    <property type="molecule type" value="Genomic_DNA"/>
</dbReference>
<keyword evidence="3" id="KW-1185">Reference proteome</keyword>